<accession>A0A0S7BT30</accession>
<evidence type="ECO:0000313" key="3">
    <source>
        <dbReference type="Proteomes" id="UP000053091"/>
    </source>
</evidence>
<proteinExistence type="predicted"/>
<dbReference type="Gene3D" id="3.90.1570.30">
    <property type="match status" value="1"/>
</dbReference>
<reference evidence="2" key="1">
    <citation type="journal article" date="2015" name="Genome Announc.">
        <title>Draft Genome Sequence of Bacteroidales Strain TBC1, a Novel Isolate from a Methanogenic Wastewater Treatment System.</title>
        <authorList>
            <person name="Tourlousse D.M."/>
            <person name="Matsuura N."/>
            <person name="Sun L."/>
            <person name="Toyonaga M."/>
            <person name="Kuroda K."/>
            <person name="Ohashi A."/>
            <person name="Cruz R."/>
            <person name="Yamaguchi T."/>
            <person name="Sekiguchi Y."/>
        </authorList>
    </citation>
    <scope>NUCLEOTIDE SEQUENCE [LARGE SCALE GENOMIC DNA]</scope>
    <source>
        <strain evidence="2">TBC1</strain>
    </source>
</reference>
<organism evidence="2">
    <name type="scientific">Lentimicrobium saccharophilum</name>
    <dbReference type="NCBI Taxonomy" id="1678841"/>
    <lineage>
        <taxon>Bacteria</taxon>
        <taxon>Pseudomonadati</taxon>
        <taxon>Bacteroidota</taxon>
        <taxon>Bacteroidia</taxon>
        <taxon>Bacteroidales</taxon>
        <taxon>Lentimicrobiaceae</taxon>
        <taxon>Lentimicrobium</taxon>
    </lineage>
</organism>
<gene>
    <name evidence="2" type="ORF">TBC1_111753</name>
</gene>
<dbReference type="EMBL" id="DF968182">
    <property type="protein sequence ID" value="GAP43597.1"/>
    <property type="molecule type" value="Genomic_DNA"/>
</dbReference>
<protein>
    <submittedName>
        <fullName evidence="2">Type I restriction enzyme R protein N terminus</fullName>
    </submittedName>
</protein>
<evidence type="ECO:0000313" key="2">
    <source>
        <dbReference type="EMBL" id="GAP43597.1"/>
    </source>
</evidence>
<sequence length="367" mass="42928">MNSDKWNEICFLLSENVKKDISENSFEQIVIQALRVLDWKQFSGDYEIRPSYQIGATNRITPDFVIKSTDNQKLFVIEIKQPYLPITSTHQQQLFSYMRQLKMEYGVLIGQAIQIFYDGDLVQQDDPVLLDTIRFERDSKKGEDFVRLFSKENFNFGSLKEYTLQSIRKINRKQDFRLLLARITSKDFKEKFSDLIKQEFIGEYDGELIDSVLNELNIEIATKNKAGNANPDQIIEIKPNKRNSNDTILAKELTSNDRDYSKYFFKGQTFGKNRLVLEVLKDYVENNPSTTYSQLKTIFPDSLQGRETFTTEIEAKQKRDRRNFIKPNEVIPLIDTTIAVSTQWSLGNITRFIDHCKQMNINIQVVR</sequence>
<dbReference type="PATRIC" id="fig|1678841.3.peg.1956"/>
<name>A0A0S7BT30_9BACT</name>
<dbReference type="AlphaFoldDB" id="A0A0S7BT30"/>
<keyword evidence="3" id="KW-1185">Reference proteome</keyword>
<dbReference type="Pfam" id="PF13588">
    <property type="entry name" value="HSDR_N_2"/>
    <property type="match status" value="1"/>
</dbReference>
<dbReference type="RefSeq" id="WP_062040961.1">
    <property type="nucleotide sequence ID" value="NZ_DF968182.1"/>
</dbReference>
<dbReference type="OrthoDB" id="2656488at2"/>
<evidence type="ECO:0000259" key="1">
    <source>
        <dbReference type="Pfam" id="PF13588"/>
    </source>
</evidence>
<dbReference type="InterPro" id="IPR029464">
    <property type="entry name" value="HSDR_N"/>
</dbReference>
<feature type="domain" description="Type I restriction enzyme R protein N-terminal" evidence="1">
    <location>
        <begin position="57"/>
        <end position="108"/>
    </location>
</feature>
<dbReference type="Proteomes" id="UP000053091">
    <property type="component" value="Unassembled WGS sequence"/>
</dbReference>